<keyword evidence="8 10" id="KW-0503">Monooxygenase</keyword>
<evidence type="ECO:0000256" key="9">
    <source>
        <dbReference type="PIRSR" id="PIRSR602401-1"/>
    </source>
</evidence>
<dbReference type="PANTHER" id="PTHR46300:SF7">
    <property type="entry name" value="P450, PUTATIVE (EUROFUNG)-RELATED"/>
    <property type="match status" value="1"/>
</dbReference>
<keyword evidence="5 9" id="KW-0479">Metal-binding</keyword>
<evidence type="ECO:0008006" key="14">
    <source>
        <dbReference type="Google" id="ProtNLM"/>
    </source>
</evidence>
<feature type="signal peptide" evidence="11">
    <location>
        <begin position="1"/>
        <end position="19"/>
    </location>
</feature>
<keyword evidence="4 9" id="KW-0349">Heme</keyword>
<comment type="caution">
    <text evidence="12">The sequence shown here is derived from an EMBL/GenBank/DDBJ whole genome shotgun (WGS) entry which is preliminary data.</text>
</comment>
<feature type="chain" id="PRO_5034748604" description="Cytochrome P450" evidence="11">
    <location>
        <begin position="20"/>
        <end position="513"/>
    </location>
</feature>
<reference evidence="12 13" key="1">
    <citation type="journal article" date="2020" name="ISME J.">
        <title>Uncovering the hidden diversity of litter-decomposition mechanisms in mushroom-forming fungi.</title>
        <authorList>
            <person name="Floudas D."/>
            <person name="Bentzer J."/>
            <person name="Ahren D."/>
            <person name="Johansson T."/>
            <person name="Persson P."/>
            <person name="Tunlid A."/>
        </authorList>
    </citation>
    <scope>NUCLEOTIDE SEQUENCE [LARGE SCALE GENOMIC DNA]</scope>
    <source>
        <strain evidence="12 13">CBS 291.85</strain>
    </source>
</reference>
<evidence type="ECO:0000256" key="4">
    <source>
        <dbReference type="ARBA" id="ARBA00022617"/>
    </source>
</evidence>
<sequence>MPFLTTWIVLAICAGFLWAQSRRSRGFPLPPGPKKWPIVGNAFQMPRYHEFLTFTEWKKTWGNYIYLRVFGLDLLVINSYKVAKELLEKRSDHFSDRPRLIMAGEMMGWNKATAISPFNNDFKNHRRLLARTVGGKNAERFWPVEERERRKFLLHIFEEPNNLIQLIRRLEGSVILDVSHGYTVQKNADPFVVMAETCMDQFSASTTYGAYMVEIFPFMRYIPEWLPGGQFKKIAREWGGNLRRTIEEPFAFVKQEMAANRARSSFASQMLTAADEDEELIKAAAFSLYTGETGVPILRVFNSTKAVSALTMFFLLMVLNPEAQRKAQAEIDELTKGQYLPTLQDRSKLPYTDAVMLESLRWGPIAPMAFPHRSTSEDIFEGYRIPEGILCLPNLWAMMHDPEYYSDPMEFKPERFMKDPPELDPRNIVFGFGRRICPGRSLADSGVWLTIALVLATCNIGKGVDENGNEVDPVVKFTSGTICRAEEFKYSIKPRSEKAVQLVKESQLDYNVL</sequence>
<comment type="pathway">
    <text evidence="2">Secondary metabolite biosynthesis.</text>
</comment>
<evidence type="ECO:0000256" key="10">
    <source>
        <dbReference type="RuleBase" id="RU000461"/>
    </source>
</evidence>
<dbReference type="AlphaFoldDB" id="A0A8H5G8A9"/>
<evidence type="ECO:0000256" key="3">
    <source>
        <dbReference type="ARBA" id="ARBA00010617"/>
    </source>
</evidence>
<keyword evidence="11" id="KW-0732">Signal</keyword>
<dbReference type="CDD" id="cd11065">
    <property type="entry name" value="CYP64-like"/>
    <property type="match status" value="1"/>
</dbReference>
<feature type="binding site" description="axial binding residue" evidence="9">
    <location>
        <position position="437"/>
    </location>
    <ligand>
        <name>heme</name>
        <dbReference type="ChEBI" id="CHEBI:30413"/>
    </ligand>
    <ligandPart>
        <name>Fe</name>
        <dbReference type="ChEBI" id="CHEBI:18248"/>
    </ligandPart>
</feature>
<keyword evidence="13" id="KW-1185">Reference proteome</keyword>
<dbReference type="Pfam" id="PF00067">
    <property type="entry name" value="p450"/>
    <property type="match status" value="1"/>
</dbReference>
<dbReference type="OrthoDB" id="2789670at2759"/>
<comment type="similarity">
    <text evidence="3 10">Belongs to the cytochrome P450 family.</text>
</comment>
<accession>A0A8H5G8A9</accession>
<dbReference type="InterPro" id="IPR017972">
    <property type="entry name" value="Cyt_P450_CS"/>
</dbReference>
<evidence type="ECO:0000256" key="6">
    <source>
        <dbReference type="ARBA" id="ARBA00023002"/>
    </source>
</evidence>
<proteinExistence type="inferred from homology"/>
<dbReference type="InterPro" id="IPR036396">
    <property type="entry name" value="Cyt_P450_sf"/>
</dbReference>
<dbReference type="EMBL" id="JAACJM010000045">
    <property type="protein sequence ID" value="KAF5360055.1"/>
    <property type="molecule type" value="Genomic_DNA"/>
</dbReference>
<dbReference type="GO" id="GO:0005506">
    <property type="term" value="F:iron ion binding"/>
    <property type="evidence" value="ECO:0007669"/>
    <property type="project" value="InterPro"/>
</dbReference>
<dbReference type="InterPro" id="IPR002401">
    <property type="entry name" value="Cyt_P450_E_grp-I"/>
</dbReference>
<evidence type="ECO:0000256" key="1">
    <source>
        <dbReference type="ARBA" id="ARBA00001971"/>
    </source>
</evidence>
<protein>
    <recommendedName>
        <fullName evidence="14">Cytochrome P450</fullName>
    </recommendedName>
</protein>
<evidence type="ECO:0000256" key="5">
    <source>
        <dbReference type="ARBA" id="ARBA00022723"/>
    </source>
</evidence>
<dbReference type="Gene3D" id="1.10.630.10">
    <property type="entry name" value="Cytochrome P450"/>
    <property type="match status" value="1"/>
</dbReference>
<comment type="cofactor">
    <cofactor evidence="1 9">
        <name>heme</name>
        <dbReference type="ChEBI" id="CHEBI:30413"/>
    </cofactor>
</comment>
<dbReference type="PROSITE" id="PS00086">
    <property type="entry name" value="CYTOCHROME_P450"/>
    <property type="match status" value="1"/>
</dbReference>
<dbReference type="GO" id="GO:0004497">
    <property type="term" value="F:monooxygenase activity"/>
    <property type="evidence" value="ECO:0007669"/>
    <property type="project" value="UniProtKB-KW"/>
</dbReference>
<dbReference type="Proteomes" id="UP000559256">
    <property type="component" value="Unassembled WGS sequence"/>
</dbReference>
<dbReference type="PRINTS" id="PR00385">
    <property type="entry name" value="P450"/>
</dbReference>
<dbReference type="GO" id="GO:0016705">
    <property type="term" value="F:oxidoreductase activity, acting on paired donors, with incorporation or reduction of molecular oxygen"/>
    <property type="evidence" value="ECO:0007669"/>
    <property type="project" value="InterPro"/>
</dbReference>
<evidence type="ECO:0000313" key="13">
    <source>
        <dbReference type="Proteomes" id="UP000559256"/>
    </source>
</evidence>
<dbReference type="PRINTS" id="PR00463">
    <property type="entry name" value="EP450I"/>
</dbReference>
<dbReference type="InterPro" id="IPR001128">
    <property type="entry name" value="Cyt_P450"/>
</dbReference>
<evidence type="ECO:0000313" key="12">
    <source>
        <dbReference type="EMBL" id="KAF5360055.1"/>
    </source>
</evidence>
<keyword evidence="6 10" id="KW-0560">Oxidoreductase</keyword>
<evidence type="ECO:0000256" key="8">
    <source>
        <dbReference type="ARBA" id="ARBA00023033"/>
    </source>
</evidence>
<evidence type="ECO:0000256" key="2">
    <source>
        <dbReference type="ARBA" id="ARBA00005179"/>
    </source>
</evidence>
<gene>
    <name evidence="12" type="ORF">D9758_007604</name>
</gene>
<dbReference type="SUPFAM" id="SSF48264">
    <property type="entry name" value="Cytochrome P450"/>
    <property type="match status" value="1"/>
</dbReference>
<organism evidence="12 13">
    <name type="scientific">Tetrapyrgos nigripes</name>
    <dbReference type="NCBI Taxonomy" id="182062"/>
    <lineage>
        <taxon>Eukaryota</taxon>
        <taxon>Fungi</taxon>
        <taxon>Dikarya</taxon>
        <taxon>Basidiomycota</taxon>
        <taxon>Agaricomycotina</taxon>
        <taxon>Agaricomycetes</taxon>
        <taxon>Agaricomycetidae</taxon>
        <taxon>Agaricales</taxon>
        <taxon>Marasmiineae</taxon>
        <taxon>Marasmiaceae</taxon>
        <taxon>Tetrapyrgos</taxon>
    </lineage>
</organism>
<dbReference type="PANTHER" id="PTHR46300">
    <property type="entry name" value="P450, PUTATIVE (EUROFUNG)-RELATED-RELATED"/>
    <property type="match status" value="1"/>
</dbReference>
<evidence type="ECO:0000256" key="7">
    <source>
        <dbReference type="ARBA" id="ARBA00023004"/>
    </source>
</evidence>
<name>A0A8H5G8A9_9AGAR</name>
<dbReference type="InterPro" id="IPR050364">
    <property type="entry name" value="Cytochrome_P450_fung"/>
</dbReference>
<dbReference type="GO" id="GO:0020037">
    <property type="term" value="F:heme binding"/>
    <property type="evidence" value="ECO:0007669"/>
    <property type="project" value="InterPro"/>
</dbReference>
<evidence type="ECO:0000256" key="11">
    <source>
        <dbReference type="SAM" id="SignalP"/>
    </source>
</evidence>
<keyword evidence="7 9" id="KW-0408">Iron</keyword>